<dbReference type="Proteomes" id="UP000696280">
    <property type="component" value="Unassembled WGS sequence"/>
</dbReference>
<comment type="caution">
    <text evidence="1">The sequence shown here is derived from an EMBL/GenBank/DDBJ whole genome shotgun (WGS) entry which is preliminary data.</text>
</comment>
<evidence type="ECO:0000313" key="2">
    <source>
        <dbReference type="Proteomes" id="UP000696280"/>
    </source>
</evidence>
<organism evidence="1 2">
    <name type="scientific">Hymenoscyphus fraxineus</name>
    <dbReference type="NCBI Taxonomy" id="746836"/>
    <lineage>
        <taxon>Eukaryota</taxon>
        <taxon>Fungi</taxon>
        <taxon>Dikarya</taxon>
        <taxon>Ascomycota</taxon>
        <taxon>Pezizomycotina</taxon>
        <taxon>Leotiomycetes</taxon>
        <taxon>Helotiales</taxon>
        <taxon>Helotiaceae</taxon>
        <taxon>Hymenoscyphus</taxon>
    </lineage>
</organism>
<gene>
    <name evidence="1" type="ORF">HYFRA_00013068</name>
</gene>
<reference evidence="1" key="1">
    <citation type="submission" date="2021-07" db="EMBL/GenBank/DDBJ databases">
        <authorList>
            <person name="Durling M."/>
        </authorList>
    </citation>
    <scope>NUCLEOTIDE SEQUENCE</scope>
</reference>
<evidence type="ECO:0000313" key="1">
    <source>
        <dbReference type="EMBL" id="CAG8959298.1"/>
    </source>
</evidence>
<protein>
    <submittedName>
        <fullName evidence="1">Uncharacterized protein</fullName>
    </submittedName>
</protein>
<dbReference type="AlphaFoldDB" id="A0A9N9L748"/>
<sequence>MTLRPMNDFYTSFTPITPKPRLSVRTFRLLSLMILFPQSFLLSHIKVHGKLLNTTAQNLHNRHSATKVATFISSKCIESNYRLPRQGFTSSSTIMSPNECRPLSTPSFTFNSARCYIPANQSLKNDPATALNDSEQLSLARINLETANTTLYLCKMGLENCENALNEAMNQFMLAGEVFVNSGGTMKSEAALDLASDRVAKEQERILEVYVGVLQARVEAKDAKDDFDAAMRASKGQNTVTGR</sequence>
<dbReference type="EMBL" id="CAJVRL010000091">
    <property type="protein sequence ID" value="CAG8959298.1"/>
    <property type="molecule type" value="Genomic_DNA"/>
</dbReference>
<accession>A0A9N9L748</accession>
<proteinExistence type="predicted"/>
<keyword evidence="2" id="KW-1185">Reference proteome</keyword>
<name>A0A9N9L748_9HELO</name>